<dbReference type="PANTHER" id="PTHR15622">
    <property type="entry name" value="WD40 REPEAT PROTEIN"/>
    <property type="match status" value="1"/>
</dbReference>
<evidence type="ECO:0000313" key="7">
    <source>
        <dbReference type="EMBL" id="QTE02921.1"/>
    </source>
</evidence>
<name>A0ABX7U1K4_STRCY</name>
<dbReference type="SUPFAM" id="SSF50998">
    <property type="entry name" value="Quinoprotein alcohol dehydrogenase-like"/>
    <property type="match status" value="1"/>
</dbReference>
<keyword evidence="1 4" id="KW-0853">WD repeat</keyword>
<dbReference type="Proteomes" id="UP000663908">
    <property type="component" value="Chromosome"/>
</dbReference>
<feature type="repeat" description="WD" evidence="4">
    <location>
        <begin position="713"/>
        <end position="754"/>
    </location>
</feature>
<proteinExistence type="predicted"/>
<protein>
    <submittedName>
        <fullName evidence="7">WD domain, G-beta repeat</fullName>
    </submittedName>
</protein>
<evidence type="ECO:0000259" key="6">
    <source>
        <dbReference type="Pfam" id="PF12770"/>
    </source>
</evidence>
<sequence length="913" mass="99953">MAAAGCFRARVTVVDVDFRVEIGPAGTDGYPVIFRTTDGEEASGTLRLPPPEEVAVQAARIPDAVRGSSARVRRAAVEGEAPVRDLGRLLFDALLKNTGANRLLTDRSRAAQVRMVLQVEPPELARLPWEFMYDTDEEMYVCLGVPLVRQPQLARPMEPLGITPPLRVLGMVAVPDDQESLAVHVEQHRLQEALADLEENETVSLHWVRGQTWRELRDAVRRDARTGTRRDEWHVLHFIGHGGYDARAEEGTLALAGERGGTYWLGAGNLALLLAGHPALRLAVLNACETGRAGGLNPFSSVAGALMRKGMPAVLAMQYEVSEDAAMECTHAFYSALARKVPIDVAVMEARQAITLAHPGTLEWGTPVLYMRSLDGRIFGNPVSETGEDTRVGRKSADPTGFPELYTDGRAAAFIEDWDAAVDAFRAIVARDPDYRDARTWLGRARHQQRLAALYAAGAASATARDWDQAVKHLEAVVTAEAGYRDAAALLERAREERTRAELREVIRDLYERGQWQAVLVAAERLRERDPEGTAADPERETMLGTARAELEKAARDERLSRHYSEALDHIEDGDWARALASLGEIQAVAPDYRDTGRLVERLWNEVNATKPVTESTGPQAAERPARCHRFVVPHRVTALAFSAGGDRLAVALTMRTALVTDPSGEDRVRMRHGGLYTGVRHVCFHPDGRRIATAGGATARVWDARTGSQLREVDHGAAVYAVAFSPDGSHLATAGHDAHVRIWDVETGAELVRLRHTASVRCIAFSSDGLRLASSGADRIVRVWDIETGTRILKLELDGSVSAVAFTSDGHRLAVGGYRTASIRDAVSGASLVEVNHKGEVRGLALSPDDGYVATIGDCMARVWETDTGREVFHHAHYKGRGIAFSHDGSRLATGNDRWVRVYALEELRPHD</sequence>
<dbReference type="PROSITE" id="PS50294">
    <property type="entry name" value="WD_REPEATS_REGION"/>
    <property type="match status" value="2"/>
</dbReference>
<dbReference type="PANTHER" id="PTHR15622:SF2">
    <property type="entry name" value="U4_U6 SMALL NUCLEAR RIBONUCLEOPROTEIN PRP4"/>
    <property type="match status" value="1"/>
</dbReference>
<dbReference type="InterPro" id="IPR011047">
    <property type="entry name" value="Quinoprotein_ADH-like_sf"/>
</dbReference>
<evidence type="ECO:0000313" key="8">
    <source>
        <dbReference type="Proteomes" id="UP000663908"/>
    </source>
</evidence>
<keyword evidence="8" id="KW-1185">Reference proteome</keyword>
<reference evidence="7 8" key="1">
    <citation type="submission" date="2021-03" db="EMBL/GenBank/DDBJ databases">
        <title>Complete genome sequence of Streptomyces cyanogenus S136, producer of anticancer angucycline landomycin A.</title>
        <authorList>
            <person name="Hrab P."/>
            <person name="Ruckert C."/>
            <person name="Busche T."/>
            <person name="Ostash I."/>
            <person name="Kalinowski J."/>
            <person name="Fedorenko V."/>
            <person name="Yushchuk O."/>
            <person name="Ostash B."/>
        </authorList>
    </citation>
    <scope>NUCLEOTIDE SEQUENCE [LARGE SCALE GENOMIC DNA]</scope>
    <source>
        <strain evidence="7 8">S136</strain>
    </source>
</reference>
<keyword evidence="3" id="KW-0833">Ubl conjugation pathway</keyword>
<keyword evidence="2" id="KW-0677">Repeat</keyword>
<dbReference type="InterPro" id="IPR001680">
    <property type="entry name" value="WD40_rpt"/>
</dbReference>
<dbReference type="Pfam" id="PF12770">
    <property type="entry name" value="CHAT"/>
    <property type="match status" value="1"/>
</dbReference>
<feature type="domain" description="CHAT" evidence="6">
    <location>
        <begin position="85"/>
        <end position="355"/>
    </location>
</feature>
<evidence type="ECO:0000256" key="4">
    <source>
        <dbReference type="PROSITE-ProRule" id="PRU00221"/>
    </source>
</evidence>
<gene>
    <name evidence="7" type="ORF">S1361_36645</name>
</gene>
<evidence type="ECO:0000256" key="5">
    <source>
        <dbReference type="SAM" id="Coils"/>
    </source>
</evidence>
<keyword evidence="5" id="KW-0175">Coiled coil</keyword>
<evidence type="ECO:0000256" key="1">
    <source>
        <dbReference type="ARBA" id="ARBA00022574"/>
    </source>
</evidence>
<dbReference type="InterPro" id="IPR051983">
    <property type="entry name" value="WSB_SOCS-box_domain"/>
</dbReference>
<dbReference type="PROSITE" id="PS00678">
    <property type="entry name" value="WD_REPEATS_1"/>
    <property type="match status" value="2"/>
</dbReference>
<dbReference type="InterPro" id="IPR015943">
    <property type="entry name" value="WD40/YVTN_repeat-like_dom_sf"/>
</dbReference>
<accession>A0ABX7U1K4</accession>
<dbReference type="PROSITE" id="PS50082">
    <property type="entry name" value="WD_REPEATS_2"/>
    <property type="match status" value="2"/>
</dbReference>
<dbReference type="CDD" id="cd00200">
    <property type="entry name" value="WD40"/>
    <property type="match status" value="1"/>
</dbReference>
<dbReference type="Gene3D" id="1.25.40.10">
    <property type="entry name" value="Tetratricopeptide repeat domain"/>
    <property type="match status" value="1"/>
</dbReference>
<dbReference type="EMBL" id="CP071839">
    <property type="protein sequence ID" value="QTE02921.1"/>
    <property type="molecule type" value="Genomic_DNA"/>
</dbReference>
<dbReference type="SUPFAM" id="SSF48452">
    <property type="entry name" value="TPR-like"/>
    <property type="match status" value="1"/>
</dbReference>
<evidence type="ECO:0000256" key="3">
    <source>
        <dbReference type="ARBA" id="ARBA00022786"/>
    </source>
</evidence>
<feature type="coiled-coil region" evidence="5">
    <location>
        <begin position="484"/>
        <end position="513"/>
    </location>
</feature>
<organism evidence="7 8">
    <name type="scientific">Streptomyces cyanogenus</name>
    <dbReference type="NCBI Taxonomy" id="80860"/>
    <lineage>
        <taxon>Bacteria</taxon>
        <taxon>Bacillati</taxon>
        <taxon>Actinomycetota</taxon>
        <taxon>Actinomycetes</taxon>
        <taxon>Kitasatosporales</taxon>
        <taxon>Streptomycetaceae</taxon>
        <taxon>Streptomyces</taxon>
    </lineage>
</organism>
<feature type="repeat" description="WD" evidence="4">
    <location>
        <begin position="754"/>
        <end position="795"/>
    </location>
</feature>
<dbReference type="Pfam" id="PF00400">
    <property type="entry name" value="WD40"/>
    <property type="match status" value="5"/>
</dbReference>
<evidence type="ECO:0000256" key="2">
    <source>
        <dbReference type="ARBA" id="ARBA00022737"/>
    </source>
</evidence>
<dbReference type="Gene3D" id="2.130.10.10">
    <property type="entry name" value="YVTN repeat-like/Quinoprotein amine dehydrogenase"/>
    <property type="match status" value="2"/>
</dbReference>
<dbReference type="SMART" id="SM00320">
    <property type="entry name" value="WD40"/>
    <property type="match status" value="7"/>
</dbReference>
<dbReference type="InterPro" id="IPR024983">
    <property type="entry name" value="CHAT_dom"/>
</dbReference>
<dbReference type="InterPro" id="IPR019775">
    <property type="entry name" value="WD40_repeat_CS"/>
</dbReference>
<dbReference type="InterPro" id="IPR011990">
    <property type="entry name" value="TPR-like_helical_dom_sf"/>
</dbReference>